<proteinExistence type="predicted"/>
<organism evidence="4 5">
    <name type="scientific">Rhodanobacter panaciterrae</name>
    <dbReference type="NCBI Taxonomy" id="490572"/>
    <lineage>
        <taxon>Bacteria</taxon>
        <taxon>Pseudomonadati</taxon>
        <taxon>Pseudomonadota</taxon>
        <taxon>Gammaproteobacteria</taxon>
        <taxon>Lysobacterales</taxon>
        <taxon>Rhodanobacteraceae</taxon>
        <taxon>Rhodanobacter</taxon>
    </lineage>
</organism>
<keyword evidence="1" id="KW-0479">Metal-binding</keyword>
<dbReference type="PANTHER" id="PTHR10587:SF133">
    <property type="entry name" value="CHITIN DEACETYLASE 1-RELATED"/>
    <property type="match status" value="1"/>
</dbReference>
<evidence type="ECO:0000256" key="2">
    <source>
        <dbReference type="ARBA" id="ARBA00022801"/>
    </source>
</evidence>
<evidence type="ECO:0000313" key="5">
    <source>
        <dbReference type="Proteomes" id="UP000621898"/>
    </source>
</evidence>
<dbReference type="CDD" id="cd10960">
    <property type="entry name" value="CE4_NodB_like_1"/>
    <property type="match status" value="1"/>
</dbReference>
<dbReference type="Pfam" id="PF01522">
    <property type="entry name" value="Polysacc_deac_1"/>
    <property type="match status" value="1"/>
</dbReference>
<dbReference type="PANTHER" id="PTHR10587">
    <property type="entry name" value="GLYCOSYL TRANSFERASE-RELATED"/>
    <property type="match status" value="1"/>
</dbReference>
<dbReference type="InterPro" id="IPR002509">
    <property type="entry name" value="NODB_dom"/>
</dbReference>
<dbReference type="SUPFAM" id="SSF88713">
    <property type="entry name" value="Glycoside hydrolase/deacetylase"/>
    <property type="match status" value="1"/>
</dbReference>
<dbReference type="Gene3D" id="3.20.20.370">
    <property type="entry name" value="Glycoside hydrolase/deacetylase"/>
    <property type="match status" value="1"/>
</dbReference>
<sequence length="351" mass="38416">MDWLKHASGTVSGENMKGPLHFACIALMCLLPAAPMAAQTATATASLDRRIAITFDDLPWASLDPNTPLPAQGTVPPRIAAESARLVQAIEAAGTPAIGFVNSARLLVRGQPQPDRTAILDAWLDAGLELGNHTATHADLHAVGVQAYEDDILACDRVLRPLLAKRDHEPQWFRHPYLRTGRTLEDKAAMDVFLAAHGYRIAPVTITDSDWIWAAAYAKALDGGDAATQAKLRAQYVPYLLRMVNYFEHRSIKLLGYALPQVMLLHANALNADTYPDFVAGLRARGYRFVGIDEAMRDPAYRRADEFTSALSTSWIHRWAIAAGKSWKFYGGEPTSPKWVVDLAGVPIGPE</sequence>
<evidence type="ECO:0000256" key="1">
    <source>
        <dbReference type="ARBA" id="ARBA00022723"/>
    </source>
</evidence>
<dbReference type="InterPro" id="IPR050248">
    <property type="entry name" value="Polysacc_deacetylase_ArnD"/>
</dbReference>
<evidence type="ECO:0000259" key="3">
    <source>
        <dbReference type="Pfam" id="PF01522"/>
    </source>
</evidence>
<comment type="caution">
    <text evidence="4">The sequence shown here is derived from an EMBL/GenBank/DDBJ whole genome shotgun (WGS) entry which is preliminary data.</text>
</comment>
<evidence type="ECO:0000313" key="4">
    <source>
        <dbReference type="EMBL" id="GGY29428.1"/>
    </source>
</evidence>
<dbReference type="InterPro" id="IPR011330">
    <property type="entry name" value="Glyco_hydro/deAcase_b/a-brl"/>
</dbReference>
<name>A0ABQ3A1D5_9GAMM</name>
<accession>A0ABQ3A1D5</accession>
<keyword evidence="2" id="KW-0378">Hydrolase</keyword>
<dbReference type="Proteomes" id="UP000621898">
    <property type="component" value="Unassembled WGS sequence"/>
</dbReference>
<reference evidence="5" key="1">
    <citation type="journal article" date="2019" name="Int. J. Syst. Evol. Microbiol.">
        <title>The Global Catalogue of Microorganisms (GCM) 10K type strain sequencing project: providing services to taxonomists for standard genome sequencing and annotation.</title>
        <authorList>
            <consortium name="The Broad Institute Genomics Platform"/>
            <consortium name="The Broad Institute Genome Sequencing Center for Infectious Disease"/>
            <person name="Wu L."/>
            <person name="Ma J."/>
        </authorList>
    </citation>
    <scope>NUCLEOTIDE SEQUENCE [LARGE SCALE GENOMIC DNA]</scope>
    <source>
        <strain evidence="5">KCTC 22232</strain>
    </source>
</reference>
<keyword evidence="5" id="KW-1185">Reference proteome</keyword>
<gene>
    <name evidence="4" type="ORF">GCM10008098_23460</name>
</gene>
<protein>
    <recommendedName>
        <fullName evidence="3">NodB homology domain-containing protein</fullName>
    </recommendedName>
</protein>
<feature type="domain" description="NodB homology" evidence="3">
    <location>
        <begin position="48"/>
        <end position="186"/>
    </location>
</feature>
<dbReference type="EMBL" id="BMXT01000002">
    <property type="protein sequence ID" value="GGY29428.1"/>
    <property type="molecule type" value="Genomic_DNA"/>
</dbReference>